<feature type="chain" id="PRO_5045694424" description="VWFA domain-containing protein" evidence="1">
    <location>
        <begin position="20"/>
        <end position="367"/>
    </location>
</feature>
<feature type="domain" description="VWFA" evidence="2">
    <location>
        <begin position="114"/>
        <end position="329"/>
    </location>
</feature>
<evidence type="ECO:0000256" key="1">
    <source>
        <dbReference type="SAM" id="SignalP"/>
    </source>
</evidence>
<feature type="signal peptide" evidence="1">
    <location>
        <begin position="1"/>
        <end position="19"/>
    </location>
</feature>
<evidence type="ECO:0000259" key="2">
    <source>
        <dbReference type="PROSITE" id="PS50234"/>
    </source>
</evidence>
<dbReference type="SMART" id="SM00327">
    <property type="entry name" value="VWA"/>
    <property type="match status" value="1"/>
</dbReference>
<dbReference type="PROSITE" id="PS50234">
    <property type="entry name" value="VWFA"/>
    <property type="match status" value="1"/>
</dbReference>
<protein>
    <recommendedName>
        <fullName evidence="2">VWFA domain-containing protein</fullName>
    </recommendedName>
</protein>
<dbReference type="InterPro" id="IPR002369">
    <property type="entry name" value="Integrin_bsu_VWA"/>
</dbReference>
<dbReference type="CDD" id="cd00198">
    <property type="entry name" value="vWFA"/>
    <property type="match status" value="1"/>
</dbReference>
<comment type="caution">
    <text evidence="3">The sequence shown here is derived from an EMBL/GenBank/DDBJ whole genome shotgun (WGS) entry which is preliminary data.</text>
</comment>
<name>A0ABW5NZ97_9DEIO</name>
<keyword evidence="4" id="KW-1185">Reference proteome</keyword>
<dbReference type="Pfam" id="PF00362">
    <property type="entry name" value="Integrin_beta"/>
    <property type="match status" value="1"/>
</dbReference>
<accession>A0ABW5NZ97</accession>
<dbReference type="Proteomes" id="UP001597475">
    <property type="component" value="Unassembled WGS sequence"/>
</dbReference>
<dbReference type="InterPro" id="IPR052969">
    <property type="entry name" value="Thr-specific_kinase-like"/>
</dbReference>
<dbReference type="InterPro" id="IPR036465">
    <property type="entry name" value="vWFA_dom_sf"/>
</dbReference>
<gene>
    <name evidence="3" type="ORF">ACFSR9_02655</name>
</gene>
<organism evidence="3 4">
    <name type="scientific">Deinococcus taklimakanensis</name>
    <dbReference type="NCBI Taxonomy" id="536443"/>
    <lineage>
        <taxon>Bacteria</taxon>
        <taxon>Thermotogati</taxon>
        <taxon>Deinococcota</taxon>
        <taxon>Deinococci</taxon>
        <taxon>Deinococcales</taxon>
        <taxon>Deinococcaceae</taxon>
        <taxon>Deinococcus</taxon>
    </lineage>
</organism>
<dbReference type="EMBL" id="JBHUMK010000010">
    <property type="protein sequence ID" value="MFD2608339.1"/>
    <property type="molecule type" value="Genomic_DNA"/>
</dbReference>
<dbReference type="Gene3D" id="3.40.50.410">
    <property type="entry name" value="von Willebrand factor, type A domain"/>
    <property type="match status" value="1"/>
</dbReference>
<dbReference type="PROSITE" id="PS51257">
    <property type="entry name" value="PROKAR_LIPOPROTEIN"/>
    <property type="match status" value="1"/>
</dbReference>
<sequence>MRQFLLPAVLSVTAALLTACPGPTPTPAPDPYADLPGTPPAPMTAAEKTVSISASLNPTRDSNGLLTLSIPGFVDSTGKPVKDLTDANFTVIEDGVLKGLASTAANKDTVVPTDIVFVFDTTGSMSGAITGVKESIVGFSNALQASGLDVRVGAVTFGDAFDTVSATSGIKGGVALGTPAAPPSFDTAERPTFPLSSDFAAFREFIGSNSARGGNDSPENGMGATEFAYDKMGWRPGASRVLIMITDVVQHQEGTGTIPAGTRWMPKTLAATLDKLRGKAVVHVIGPDVTSPGAYVDMKAFAGAAATGGIFMKLETALDLTKLPVSNVLSSSYTLKFRPKVTVGEHTIRVRVESGAIKGETTITATY</sequence>
<evidence type="ECO:0000313" key="3">
    <source>
        <dbReference type="EMBL" id="MFD2608339.1"/>
    </source>
</evidence>
<reference evidence="4" key="1">
    <citation type="journal article" date="2019" name="Int. J. Syst. Evol. Microbiol.">
        <title>The Global Catalogue of Microorganisms (GCM) 10K type strain sequencing project: providing services to taxonomists for standard genome sequencing and annotation.</title>
        <authorList>
            <consortium name="The Broad Institute Genomics Platform"/>
            <consortium name="The Broad Institute Genome Sequencing Center for Infectious Disease"/>
            <person name="Wu L."/>
            <person name="Ma J."/>
        </authorList>
    </citation>
    <scope>NUCLEOTIDE SEQUENCE [LARGE SCALE GENOMIC DNA]</scope>
    <source>
        <strain evidence="4">KCTC 33842</strain>
    </source>
</reference>
<dbReference type="InterPro" id="IPR002035">
    <property type="entry name" value="VWF_A"/>
</dbReference>
<evidence type="ECO:0000313" key="4">
    <source>
        <dbReference type="Proteomes" id="UP001597475"/>
    </source>
</evidence>
<proteinExistence type="predicted"/>
<dbReference type="RefSeq" id="WP_386842766.1">
    <property type="nucleotide sequence ID" value="NZ_JBHUMK010000010.1"/>
</dbReference>
<keyword evidence="1" id="KW-0732">Signal</keyword>
<dbReference type="PANTHER" id="PTHR47763">
    <property type="entry name" value="ALPHA-PROTEIN KINASE VWKA"/>
    <property type="match status" value="1"/>
</dbReference>
<dbReference type="SUPFAM" id="SSF53300">
    <property type="entry name" value="vWA-like"/>
    <property type="match status" value="1"/>
</dbReference>